<proteinExistence type="inferred from homology"/>
<dbReference type="InterPro" id="IPR051121">
    <property type="entry name" value="FAH"/>
</dbReference>
<evidence type="ECO:0000259" key="4">
    <source>
        <dbReference type="Pfam" id="PF10370"/>
    </source>
</evidence>
<feature type="domain" description="Fumarylacetoacetase-like C-terminal" evidence="3">
    <location>
        <begin position="75"/>
        <end position="145"/>
    </location>
</feature>
<comment type="similarity">
    <text evidence="1">Belongs to the FAH family.</text>
</comment>
<feature type="domain" description="Rv2993c-like N-terminal" evidence="4">
    <location>
        <begin position="23"/>
        <end position="70"/>
    </location>
</feature>
<dbReference type="GO" id="GO:0046872">
    <property type="term" value="F:metal ion binding"/>
    <property type="evidence" value="ECO:0007669"/>
    <property type="project" value="UniProtKB-KW"/>
</dbReference>
<dbReference type="Proteomes" id="UP000031670">
    <property type="component" value="Unassembled WGS sequence"/>
</dbReference>
<dbReference type="GO" id="GO:0044281">
    <property type="term" value="P:small molecule metabolic process"/>
    <property type="evidence" value="ECO:0007669"/>
    <property type="project" value="UniProtKB-ARBA"/>
</dbReference>
<name>A0A0B8PM97_9VIBR</name>
<dbReference type="EMBL" id="BBSA01000012">
    <property type="protein sequence ID" value="GAM64258.1"/>
    <property type="molecule type" value="Genomic_DNA"/>
</dbReference>
<comment type="caution">
    <text evidence="5">The sequence shown here is derived from an EMBL/GenBank/DDBJ whole genome shotgun (WGS) entry which is preliminary data.</text>
</comment>
<dbReference type="SUPFAM" id="SSF56529">
    <property type="entry name" value="FAH"/>
    <property type="match status" value="1"/>
</dbReference>
<dbReference type="InterPro" id="IPR036663">
    <property type="entry name" value="Fumarylacetoacetase_C_sf"/>
</dbReference>
<keyword evidence="2" id="KW-0479">Metal-binding</keyword>
<protein>
    <submittedName>
        <fullName evidence="5">Oxaloacetate decarboxylase</fullName>
    </submittedName>
</protein>
<dbReference type="PANTHER" id="PTHR42796">
    <property type="entry name" value="FUMARYLACETOACETATE HYDROLASE DOMAIN-CONTAINING PROTEIN 2A-RELATED"/>
    <property type="match status" value="1"/>
</dbReference>
<evidence type="ECO:0000256" key="2">
    <source>
        <dbReference type="ARBA" id="ARBA00022723"/>
    </source>
</evidence>
<dbReference type="GO" id="GO:0003824">
    <property type="term" value="F:catalytic activity"/>
    <property type="evidence" value="ECO:0007669"/>
    <property type="project" value="InterPro"/>
</dbReference>
<evidence type="ECO:0000256" key="1">
    <source>
        <dbReference type="ARBA" id="ARBA00010211"/>
    </source>
</evidence>
<dbReference type="PANTHER" id="PTHR42796:SF4">
    <property type="entry name" value="FUMARYLACETOACETATE HYDROLASE DOMAIN-CONTAINING PROTEIN 2A"/>
    <property type="match status" value="1"/>
</dbReference>
<gene>
    <name evidence="5" type="ORF">JCM19232_928</name>
</gene>
<organism evidence="5 6">
    <name type="scientific">Vibrio ishigakensis</name>
    <dbReference type="NCBI Taxonomy" id="1481914"/>
    <lineage>
        <taxon>Bacteria</taxon>
        <taxon>Pseudomonadati</taxon>
        <taxon>Pseudomonadota</taxon>
        <taxon>Gammaproteobacteria</taxon>
        <taxon>Vibrionales</taxon>
        <taxon>Vibrionaceae</taxon>
        <taxon>Vibrio</taxon>
    </lineage>
</organism>
<dbReference type="InterPro" id="IPR011234">
    <property type="entry name" value="Fumarylacetoacetase-like_C"/>
</dbReference>
<dbReference type="Pfam" id="PF10370">
    <property type="entry name" value="Rv2993c-like_N"/>
    <property type="match status" value="1"/>
</dbReference>
<evidence type="ECO:0000313" key="5">
    <source>
        <dbReference type="EMBL" id="GAM64258.1"/>
    </source>
</evidence>
<reference evidence="5 6" key="1">
    <citation type="submission" date="2015-01" db="EMBL/GenBank/DDBJ databases">
        <title>Vibrio sp. C5 JCM 19232 whole genome shotgun sequence.</title>
        <authorList>
            <person name="Sawabe T."/>
            <person name="Meirelles P."/>
            <person name="Feng G."/>
            <person name="Sayaka M."/>
            <person name="Hattori M."/>
            <person name="Ohkuma M."/>
        </authorList>
    </citation>
    <scope>NUCLEOTIDE SEQUENCE [LARGE SCALE GENOMIC DNA]</scope>
    <source>
        <strain evidence="5 6">JCM19232</strain>
    </source>
</reference>
<evidence type="ECO:0000259" key="3">
    <source>
        <dbReference type="Pfam" id="PF01557"/>
    </source>
</evidence>
<dbReference type="Gene3D" id="3.90.850.10">
    <property type="entry name" value="Fumarylacetoacetase-like, C-terminal domain"/>
    <property type="match status" value="1"/>
</dbReference>
<sequence length="149" mass="16211">MKWISALVSIVLSFNVFASVEQYVRFEQQGEIQYGKLSNNQIYPISGDLFAEHQISNQSIPLDSVTLLLPTEPEKVFAVGMNFASHLASSSSAPPPLFLKLPTSLILSGETILVPKDAKNLHFEGEMVLVIGKMAKEVSLDDASDTSGV</sequence>
<dbReference type="InterPro" id="IPR018833">
    <property type="entry name" value="Rv2993c-like_N"/>
</dbReference>
<dbReference type="Pfam" id="PF01557">
    <property type="entry name" value="FAA_hydrolase"/>
    <property type="match status" value="1"/>
</dbReference>
<reference evidence="5 6" key="2">
    <citation type="submission" date="2015-01" db="EMBL/GenBank/DDBJ databases">
        <authorList>
            <consortium name="NBRP consortium"/>
            <person name="Sawabe T."/>
            <person name="Meirelles P."/>
            <person name="Feng G."/>
            <person name="Sayaka M."/>
            <person name="Hattori M."/>
            <person name="Ohkuma M."/>
        </authorList>
    </citation>
    <scope>NUCLEOTIDE SEQUENCE [LARGE SCALE GENOMIC DNA]</scope>
    <source>
        <strain evidence="5 6">JCM19232</strain>
    </source>
</reference>
<accession>A0A0B8PM97</accession>
<evidence type="ECO:0000313" key="6">
    <source>
        <dbReference type="Proteomes" id="UP000031670"/>
    </source>
</evidence>
<dbReference type="AlphaFoldDB" id="A0A0B8PM97"/>